<dbReference type="EMBL" id="JAPFCC010000001">
    <property type="protein sequence ID" value="MCW7556446.1"/>
    <property type="molecule type" value="Genomic_DNA"/>
</dbReference>
<dbReference type="InterPro" id="IPR014729">
    <property type="entry name" value="Rossmann-like_a/b/a_fold"/>
</dbReference>
<proteinExistence type="predicted"/>
<evidence type="ECO:0000313" key="1">
    <source>
        <dbReference type="EMBL" id="MCW7556446.1"/>
    </source>
</evidence>
<evidence type="ECO:0000313" key="2">
    <source>
        <dbReference type="EMBL" id="MCW7556533.1"/>
    </source>
</evidence>
<comment type="caution">
    <text evidence="1">The sequence shown here is derived from an EMBL/GenBank/DDBJ whole genome shotgun (WGS) entry which is preliminary data.</text>
</comment>
<dbReference type="EMBL" id="JAPFCC010000002">
    <property type="protein sequence ID" value="MCW7556533.1"/>
    <property type="molecule type" value="Genomic_DNA"/>
</dbReference>
<accession>A0ABT3N4A9</accession>
<dbReference type="SUPFAM" id="SSF52402">
    <property type="entry name" value="Adenine nucleotide alpha hydrolases-like"/>
    <property type="match status" value="1"/>
</dbReference>
<sequence length="105" mass="11916">METHNQQASIFDGFSKRLQMTESIEMTIQSMNAYGPDHDHWVTTWSGGKDSTALVTLLVYLMETGKIPTPKRFTVLLADTRMELPPLAIAANQISEELEERNIEF</sequence>
<dbReference type="RefSeq" id="WP_262566127.1">
    <property type="nucleotide sequence ID" value="NZ_JAPFCC010000001.1"/>
</dbReference>
<keyword evidence="3" id="KW-1185">Reference proteome</keyword>
<protein>
    <recommendedName>
        <fullName evidence="4">Phosphoadenosine phosphosulphate reductase domain-containing protein</fullName>
    </recommendedName>
</protein>
<organism evidence="1 3">
    <name type="scientific">Endozoicomonas gorgoniicola</name>
    <dbReference type="NCBI Taxonomy" id="1234144"/>
    <lineage>
        <taxon>Bacteria</taxon>
        <taxon>Pseudomonadati</taxon>
        <taxon>Pseudomonadota</taxon>
        <taxon>Gammaproteobacteria</taxon>
        <taxon>Oceanospirillales</taxon>
        <taxon>Endozoicomonadaceae</taxon>
        <taxon>Endozoicomonas</taxon>
    </lineage>
</organism>
<evidence type="ECO:0000313" key="3">
    <source>
        <dbReference type="Proteomes" id="UP001209854"/>
    </source>
</evidence>
<dbReference type="Proteomes" id="UP001209854">
    <property type="component" value="Unassembled WGS sequence"/>
</dbReference>
<reference evidence="1 3" key="1">
    <citation type="submission" date="2022-10" db="EMBL/GenBank/DDBJ databases">
        <title>High-quality genome sequences of two octocoral-associated bacteria, Endozoicomonas euniceicola EF212 and Endozoicomonas gorgoniicola PS125.</title>
        <authorList>
            <person name="Chiou Y.-J."/>
            <person name="Chen Y.-H."/>
        </authorList>
    </citation>
    <scope>NUCLEOTIDE SEQUENCE [LARGE SCALE GENOMIC DNA]</scope>
    <source>
        <strain evidence="1 3">PS125</strain>
    </source>
</reference>
<name>A0ABT3N4A9_9GAMM</name>
<evidence type="ECO:0008006" key="4">
    <source>
        <dbReference type="Google" id="ProtNLM"/>
    </source>
</evidence>
<dbReference type="Gene3D" id="3.40.50.620">
    <property type="entry name" value="HUPs"/>
    <property type="match status" value="1"/>
</dbReference>
<gene>
    <name evidence="1" type="ORF">NX722_28190</name>
    <name evidence="2" type="ORF">NX722_28625</name>
</gene>